<comment type="caution">
    <text evidence="15">The sequence shown here is derived from an EMBL/GenBank/DDBJ whole genome shotgun (WGS) entry which is preliminary data.</text>
</comment>
<evidence type="ECO:0000313" key="16">
    <source>
        <dbReference type="Proteomes" id="UP001181347"/>
    </source>
</evidence>
<evidence type="ECO:0000313" key="15">
    <source>
        <dbReference type="EMBL" id="MDU0261593.1"/>
    </source>
</evidence>
<dbReference type="InterPro" id="IPR036412">
    <property type="entry name" value="HAD-like_sf"/>
</dbReference>
<dbReference type="GO" id="GO:0046872">
    <property type="term" value="F:metal ion binding"/>
    <property type="evidence" value="ECO:0007669"/>
    <property type="project" value="UniProtKB-KW"/>
</dbReference>
<keyword evidence="5 13" id="KW-0028">Amino-acid biosynthesis</keyword>
<dbReference type="NCBIfam" id="TIGR01656">
    <property type="entry name" value="Histidinol-ppas"/>
    <property type="match status" value="1"/>
</dbReference>
<evidence type="ECO:0000256" key="10">
    <source>
        <dbReference type="ARBA" id="ARBA00023239"/>
    </source>
</evidence>
<comment type="catalytic activity">
    <reaction evidence="13">
        <text>D-erythro-1-(imidazol-4-yl)glycerol 3-phosphate = 3-(imidazol-4-yl)-2-oxopropyl phosphate + H2O</text>
        <dbReference type="Rhea" id="RHEA:11040"/>
        <dbReference type="ChEBI" id="CHEBI:15377"/>
        <dbReference type="ChEBI" id="CHEBI:57766"/>
        <dbReference type="ChEBI" id="CHEBI:58278"/>
        <dbReference type="EC" id="4.2.1.19"/>
    </reaction>
</comment>
<feature type="region of interest" description="Disordered" evidence="14">
    <location>
        <begin position="212"/>
        <end position="334"/>
    </location>
</feature>
<dbReference type="EC" id="4.2.1.19" evidence="13"/>
<evidence type="ECO:0000256" key="7">
    <source>
        <dbReference type="ARBA" id="ARBA00022801"/>
    </source>
</evidence>
<evidence type="ECO:0000256" key="9">
    <source>
        <dbReference type="ARBA" id="ARBA00023102"/>
    </source>
</evidence>
<evidence type="ECO:0000256" key="5">
    <source>
        <dbReference type="ARBA" id="ARBA00022605"/>
    </source>
</evidence>
<evidence type="ECO:0000256" key="11">
    <source>
        <dbReference type="ARBA" id="ARBA00023268"/>
    </source>
</evidence>
<comment type="catalytic activity">
    <reaction evidence="12">
        <text>L-histidinol phosphate + H2O = L-histidinol + phosphate</text>
        <dbReference type="Rhea" id="RHEA:14465"/>
        <dbReference type="ChEBI" id="CHEBI:15377"/>
        <dbReference type="ChEBI" id="CHEBI:43474"/>
        <dbReference type="ChEBI" id="CHEBI:57699"/>
        <dbReference type="ChEBI" id="CHEBI:57980"/>
        <dbReference type="EC" id="3.1.3.15"/>
    </reaction>
</comment>
<dbReference type="Gene3D" id="3.30.230.40">
    <property type="entry name" value="Imidazole glycerol phosphate dehydratase, domain 1"/>
    <property type="match status" value="2"/>
</dbReference>
<dbReference type="SUPFAM" id="SSF54211">
    <property type="entry name" value="Ribosomal protein S5 domain 2-like"/>
    <property type="match status" value="2"/>
</dbReference>
<dbReference type="InterPro" id="IPR006549">
    <property type="entry name" value="HAD-SF_hydro_IIIA"/>
</dbReference>
<dbReference type="HAMAP" id="MF_00076">
    <property type="entry name" value="HisB"/>
    <property type="match status" value="1"/>
</dbReference>
<keyword evidence="9 13" id="KW-0368">Histidine biosynthesis</keyword>
<dbReference type="GO" id="GO:0000105">
    <property type="term" value="P:L-histidine biosynthetic process"/>
    <property type="evidence" value="ECO:0007669"/>
    <property type="project" value="UniProtKB-UniRule"/>
</dbReference>
<comment type="similarity">
    <text evidence="13">Belongs to the imidazoleglycerol-phosphate dehydratase family.</text>
</comment>
<dbReference type="PROSITE" id="PS00955">
    <property type="entry name" value="IGP_DEHYDRATASE_2"/>
    <property type="match status" value="1"/>
</dbReference>
<dbReference type="InterPro" id="IPR005954">
    <property type="entry name" value="HisB_N"/>
</dbReference>
<dbReference type="EMBL" id="JAWDES010000006">
    <property type="protein sequence ID" value="MDU0261593.1"/>
    <property type="molecule type" value="Genomic_DNA"/>
</dbReference>
<dbReference type="GO" id="GO:0005737">
    <property type="term" value="C:cytoplasm"/>
    <property type="evidence" value="ECO:0007669"/>
    <property type="project" value="UniProtKB-SubCell"/>
</dbReference>
<comment type="subcellular location">
    <subcellularLocation>
        <location evidence="13">Cytoplasm</location>
    </subcellularLocation>
</comment>
<evidence type="ECO:0000256" key="1">
    <source>
        <dbReference type="ARBA" id="ARBA00001946"/>
    </source>
</evidence>
<keyword evidence="6" id="KW-0479">Metal-binding</keyword>
<keyword evidence="8" id="KW-0460">Magnesium</keyword>
<dbReference type="InterPro" id="IPR006543">
    <property type="entry name" value="Histidinol-phos"/>
</dbReference>
<dbReference type="PROSITE" id="PS00954">
    <property type="entry name" value="IGP_DEHYDRATASE_1"/>
    <property type="match status" value="1"/>
</dbReference>
<dbReference type="GO" id="GO:0004401">
    <property type="term" value="F:histidinol-phosphatase activity"/>
    <property type="evidence" value="ECO:0007669"/>
    <property type="project" value="UniProtKB-EC"/>
</dbReference>
<gene>
    <name evidence="13 15" type="primary">hisB</name>
    <name evidence="15" type="ORF">RVH17_16030</name>
</gene>
<dbReference type="NCBIfam" id="TIGR01261">
    <property type="entry name" value="hisB_Nterm"/>
    <property type="match status" value="1"/>
</dbReference>
<dbReference type="InterPro" id="IPR000807">
    <property type="entry name" value="ImidazoleglycerolP_deHydtase"/>
</dbReference>
<keyword evidence="10 13" id="KW-0456">Lyase</keyword>
<dbReference type="Proteomes" id="UP001181347">
    <property type="component" value="Unassembled WGS sequence"/>
</dbReference>
<evidence type="ECO:0000256" key="12">
    <source>
        <dbReference type="ARBA" id="ARBA00049158"/>
    </source>
</evidence>
<dbReference type="InterPro" id="IPR020568">
    <property type="entry name" value="Ribosomal_Su5_D2-typ_SF"/>
</dbReference>
<dbReference type="CDD" id="cd07914">
    <property type="entry name" value="IGPD"/>
    <property type="match status" value="1"/>
</dbReference>
<dbReference type="PANTHER" id="PTHR23133:SF2">
    <property type="entry name" value="IMIDAZOLEGLYCEROL-PHOSPHATE DEHYDRATASE"/>
    <property type="match status" value="1"/>
</dbReference>
<evidence type="ECO:0000256" key="8">
    <source>
        <dbReference type="ARBA" id="ARBA00022842"/>
    </source>
</evidence>
<dbReference type="AlphaFoldDB" id="A0AAE4LPN9"/>
<reference evidence="15" key="1">
    <citation type="submission" date="2023-10" db="EMBL/GenBank/DDBJ databases">
        <title>Genome Sequence of the Bacteria from From Gut Wall in Crohn's Disease.</title>
        <authorList>
            <person name="Rodriguez-Palacios A."/>
        </authorList>
    </citation>
    <scope>NUCLEOTIDE SEQUENCE</scope>
    <source>
        <strain evidence="15">CavFT-hAR58</strain>
    </source>
</reference>
<evidence type="ECO:0000256" key="2">
    <source>
        <dbReference type="ARBA" id="ARBA00005047"/>
    </source>
</evidence>
<dbReference type="InterPro" id="IPR038494">
    <property type="entry name" value="IGPD_sf"/>
</dbReference>
<organism evidence="15 16">
    <name type="scientific">Alistipes finegoldii</name>
    <dbReference type="NCBI Taxonomy" id="214856"/>
    <lineage>
        <taxon>Bacteria</taxon>
        <taxon>Pseudomonadati</taxon>
        <taxon>Bacteroidota</taxon>
        <taxon>Bacteroidia</taxon>
        <taxon>Bacteroidales</taxon>
        <taxon>Rikenellaceae</taxon>
        <taxon>Alistipes</taxon>
    </lineage>
</organism>
<dbReference type="NCBIfam" id="TIGR01662">
    <property type="entry name" value="HAD-SF-IIIA"/>
    <property type="match status" value="1"/>
</dbReference>
<dbReference type="Gene3D" id="3.40.50.1000">
    <property type="entry name" value="HAD superfamily/HAD-like"/>
    <property type="match status" value="1"/>
</dbReference>
<dbReference type="Pfam" id="PF13242">
    <property type="entry name" value="Hydrolase_like"/>
    <property type="match status" value="1"/>
</dbReference>
<dbReference type="SUPFAM" id="SSF56784">
    <property type="entry name" value="HAD-like"/>
    <property type="match status" value="1"/>
</dbReference>
<dbReference type="RefSeq" id="WP_237958632.1">
    <property type="nucleotide sequence ID" value="NZ_BAAFKU010000024.1"/>
</dbReference>
<dbReference type="PANTHER" id="PTHR23133">
    <property type="entry name" value="IMIDAZOLEGLYCEROL-PHOSPHATE DEHYDRATASE HIS7"/>
    <property type="match status" value="1"/>
</dbReference>
<name>A0AAE4LPN9_9BACT</name>
<dbReference type="Pfam" id="PF00475">
    <property type="entry name" value="IGPD"/>
    <property type="match status" value="1"/>
</dbReference>
<dbReference type="InterPro" id="IPR020565">
    <property type="entry name" value="ImidazoleglycerP_deHydtase_CS"/>
</dbReference>
<protein>
    <recommendedName>
        <fullName evidence="3 13">Imidazoleglycerol-phosphate dehydratase</fullName>
        <shortName evidence="13">IGPD</shortName>
        <ecNumber evidence="13">4.2.1.19</ecNumber>
    </recommendedName>
</protein>
<evidence type="ECO:0000256" key="14">
    <source>
        <dbReference type="SAM" id="MobiDB-lite"/>
    </source>
</evidence>
<dbReference type="FunFam" id="3.30.230.40:FF:000001">
    <property type="entry name" value="Imidazoleglycerol-phosphate dehydratase HisB"/>
    <property type="match status" value="1"/>
</dbReference>
<sequence length="501" mass="54416">MKKALKKALFIDRDGTLIVEPPVDMQVDSLAKLEFVPGAISALKVLRGLDFELVMATNQDGLGTDSFPEEDFRIPQEKMLRTLAGEGVLFDDMLIDRTFESDGAPTRKPRTGMFGRYTGGGYDLAASYVVGDRATDILLARNLGARGILFAQETAGRRMLREAGAEEACVLISDSWSEIAEYIRRGERRVVVTRETRETRITVRLDLDGKGFGGVSADRPAAGTGSGSVESGTDTGNRVGTGADNGPDDNRADTGNTTKGIRSHTDDMTSSDRAGAKNPAGEWNNDVWNGNSSNSDGRNGDNRNRDDGNDNSRINDSSSDERNDDNGNGDNRNCGDGISTGLRFLDHMLAQIAHHGGVALEVEARGDLDIDEHHTMEDVAIVLGKAIDWALGSKAGIGRYGFALPMDDCRALVLLDFGGRIDFEWDAEFRRERVGDVPTEMFRHFFHSLCCAARCNLQIAAKGDNDHHKAEAIFKAFARALRMAVARSGFGYDIPSSKGVL</sequence>
<comment type="pathway">
    <text evidence="2 13">Amino-acid biosynthesis; L-histidine biosynthesis; L-histidine from 5-phospho-alpha-D-ribose 1-diphosphate: step 6/9.</text>
</comment>
<comment type="cofactor">
    <cofactor evidence="1">
        <name>Mg(2+)</name>
        <dbReference type="ChEBI" id="CHEBI:18420"/>
    </cofactor>
</comment>
<dbReference type="FunFam" id="3.30.230.40:FF:000003">
    <property type="entry name" value="Imidazoleglycerol-phosphate dehydratase HisB"/>
    <property type="match status" value="1"/>
</dbReference>
<keyword evidence="11" id="KW-0511">Multifunctional enzyme</keyword>
<evidence type="ECO:0000256" key="4">
    <source>
        <dbReference type="ARBA" id="ARBA00022490"/>
    </source>
</evidence>
<feature type="compositionally biased region" description="Basic and acidic residues" evidence="14">
    <location>
        <begin position="298"/>
        <end position="310"/>
    </location>
</feature>
<dbReference type="InterPro" id="IPR023214">
    <property type="entry name" value="HAD_sf"/>
</dbReference>
<evidence type="ECO:0000256" key="13">
    <source>
        <dbReference type="HAMAP-Rule" id="MF_00076"/>
    </source>
</evidence>
<keyword evidence="4 13" id="KW-0963">Cytoplasm</keyword>
<feature type="compositionally biased region" description="Polar residues" evidence="14">
    <location>
        <begin position="227"/>
        <end position="238"/>
    </location>
</feature>
<evidence type="ECO:0000256" key="3">
    <source>
        <dbReference type="ARBA" id="ARBA00016664"/>
    </source>
</evidence>
<evidence type="ECO:0000256" key="6">
    <source>
        <dbReference type="ARBA" id="ARBA00022723"/>
    </source>
</evidence>
<proteinExistence type="inferred from homology"/>
<accession>A0AAE4LPN9</accession>
<keyword evidence="7 15" id="KW-0378">Hydrolase</keyword>
<dbReference type="GO" id="GO:0004424">
    <property type="term" value="F:imidazoleglycerol-phosphate dehydratase activity"/>
    <property type="evidence" value="ECO:0007669"/>
    <property type="project" value="UniProtKB-UniRule"/>
</dbReference>